<gene>
    <name evidence="7" type="primary">pth</name>
    <name evidence="11" type="ORF">CYR75_06360</name>
</gene>
<comment type="function">
    <text evidence="7">Catalyzes the release of premature peptidyl moieties from peptidyl-tRNA molecules trapped in stalled 50S ribosomal subunits, and thus maintains levels of free tRNAs and 50S ribosomes.</text>
</comment>
<accession>A0A2K9MEB8</accession>
<dbReference type="InterPro" id="IPR036416">
    <property type="entry name" value="Pept_tRNA_hydro_sf"/>
</dbReference>
<dbReference type="OrthoDB" id="9800507at2"/>
<dbReference type="Gene3D" id="3.40.50.1470">
    <property type="entry name" value="Peptidyl-tRNA hydrolase"/>
    <property type="match status" value="1"/>
</dbReference>
<dbReference type="HAMAP" id="MF_00083">
    <property type="entry name" value="Pept_tRNA_hydro_bact"/>
    <property type="match status" value="1"/>
</dbReference>
<comment type="function">
    <text evidence="7">Hydrolyzes ribosome-free peptidyl-tRNAs (with 1 or more amino acids incorporated), which drop off the ribosome during protein synthesis, or as a result of ribosome stalling.</text>
</comment>
<dbReference type="GO" id="GO:0004045">
    <property type="term" value="F:peptidyl-tRNA hydrolase activity"/>
    <property type="evidence" value="ECO:0007669"/>
    <property type="project" value="UniProtKB-UniRule"/>
</dbReference>
<comment type="subcellular location">
    <subcellularLocation>
        <location evidence="7">Cytoplasm</location>
    </subcellularLocation>
</comment>
<feature type="site" description="Stabilizes the basic form of H active site to accept a proton" evidence="7">
    <location>
        <position position="91"/>
    </location>
</feature>
<name>A0A2K9MEB8_9RHOB</name>
<reference evidence="12" key="1">
    <citation type="submission" date="2017-12" db="EMBL/GenBank/DDBJ databases">
        <title>Genomic analysis of Paracoccus sp. CBA4604.</title>
        <authorList>
            <person name="Roh S.W."/>
            <person name="Kim J.Y."/>
            <person name="Kim J.S."/>
        </authorList>
    </citation>
    <scope>NUCLEOTIDE SEQUENCE [LARGE SCALE GENOMIC DNA]</scope>
    <source>
        <strain evidence="12">CBA4604</strain>
    </source>
</reference>
<evidence type="ECO:0000256" key="8">
    <source>
        <dbReference type="RuleBase" id="RU000673"/>
    </source>
</evidence>
<evidence type="ECO:0000256" key="4">
    <source>
        <dbReference type="ARBA" id="ARBA00022884"/>
    </source>
</evidence>
<dbReference type="FunFam" id="3.40.50.1470:FF:000001">
    <property type="entry name" value="Peptidyl-tRNA hydrolase"/>
    <property type="match status" value="1"/>
</dbReference>
<comment type="similarity">
    <text evidence="5 7 9">Belongs to the PTH family.</text>
</comment>
<dbReference type="GO" id="GO:0072344">
    <property type="term" value="P:rescue of stalled ribosome"/>
    <property type="evidence" value="ECO:0007669"/>
    <property type="project" value="UniProtKB-UniRule"/>
</dbReference>
<evidence type="ECO:0000256" key="6">
    <source>
        <dbReference type="ARBA" id="ARBA00050038"/>
    </source>
</evidence>
<feature type="binding site" evidence="7">
    <location>
        <position position="64"/>
    </location>
    <ligand>
        <name>tRNA</name>
        <dbReference type="ChEBI" id="CHEBI:17843"/>
    </ligand>
</feature>
<feature type="binding site" evidence="7">
    <location>
        <position position="66"/>
    </location>
    <ligand>
        <name>tRNA</name>
        <dbReference type="ChEBI" id="CHEBI:17843"/>
    </ligand>
</feature>
<keyword evidence="12" id="KW-1185">Reference proteome</keyword>
<feature type="site" description="Discriminates between blocked and unblocked aminoacyl-tRNA" evidence="7">
    <location>
        <position position="9"/>
    </location>
</feature>
<keyword evidence="7" id="KW-0963">Cytoplasm</keyword>
<dbReference type="RefSeq" id="WP_101499305.1">
    <property type="nucleotide sequence ID" value="NZ_CP025583.1"/>
</dbReference>
<feature type="active site" description="Proton acceptor" evidence="7">
    <location>
        <position position="19"/>
    </location>
</feature>
<dbReference type="NCBIfam" id="TIGR00447">
    <property type="entry name" value="pth"/>
    <property type="match status" value="1"/>
</dbReference>
<dbReference type="GO" id="GO:0000049">
    <property type="term" value="F:tRNA binding"/>
    <property type="evidence" value="ECO:0007669"/>
    <property type="project" value="UniProtKB-UniRule"/>
</dbReference>
<feature type="compositionally biased region" description="Pro residues" evidence="10">
    <location>
        <begin position="210"/>
        <end position="223"/>
    </location>
</feature>
<comment type="catalytic activity">
    <reaction evidence="7 8">
        <text>an N-acyl-L-alpha-aminoacyl-tRNA + H2O = an N-acyl-L-amino acid + a tRNA + H(+)</text>
        <dbReference type="Rhea" id="RHEA:54448"/>
        <dbReference type="Rhea" id="RHEA-COMP:10123"/>
        <dbReference type="Rhea" id="RHEA-COMP:13883"/>
        <dbReference type="ChEBI" id="CHEBI:15377"/>
        <dbReference type="ChEBI" id="CHEBI:15378"/>
        <dbReference type="ChEBI" id="CHEBI:59874"/>
        <dbReference type="ChEBI" id="CHEBI:78442"/>
        <dbReference type="ChEBI" id="CHEBI:138191"/>
        <dbReference type="EC" id="3.1.1.29"/>
    </reaction>
</comment>
<dbReference type="PANTHER" id="PTHR17224">
    <property type="entry name" value="PEPTIDYL-TRNA HYDROLASE"/>
    <property type="match status" value="1"/>
</dbReference>
<evidence type="ECO:0000313" key="12">
    <source>
        <dbReference type="Proteomes" id="UP000234882"/>
    </source>
</evidence>
<protein>
    <recommendedName>
        <fullName evidence="6 7">Peptidyl-tRNA hydrolase</fullName>
        <shortName evidence="7">Pth</shortName>
        <ecNumber evidence="1 7">3.1.1.29</ecNumber>
    </recommendedName>
</protein>
<organism evidence="11 12">
    <name type="scientific">Paracoccus jeotgali</name>
    <dbReference type="NCBI Taxonomy" id="2065379"/>
    <lineage>
        <taxon>Bacteria</taxon>
        <taxon>Pseudomonadati</taxon>
        <taxon>Pseudomonadota</taxon>
        <taxon>Alphaproteobacteria</taxon>
        <taxon>Rhodobacterales</taxon>
        <taxon>Paracoccaceae</taxon>
        <taxon>Paracoccus</taxon>
    </lineage>
</organism>
<feature type="compositionally biased region" description="Basic and acidic residues" evidence="10">
    <location>
        <begin position="192"/>
        <end position="204"/>
    </location>
</feature>
<evidence type="ECO:0000256" key="1">
    <source>
        <dbReference type="ARBA" id="ARBA00013260"/>
    </source>
</evidence>
<dbReference type="InterPro" id="IPR018171">
    <property type="entry name" value="Pept_tRNA_hydro_CS"/>
</dbReference>
<dbReference type="PROSITE" id="PS01196">
    <property type="entry name" value="PEPT_TRNA_HYDROL_2"/>
    <property type="match status" value="1"/>
</dbReference>
<feature type="binding site" evidence="7">
    <location>
        <position position="112"/>
    </location>
    <ligand>
        <name>tRNA</name>
        <dbReference type="ChEBI" id="CHEBI:17843"/>
    </ligand>
</feature>
<evidence type="ECO:0000256" key="5">
    <source>
        <dbReference type="ARBA" id="ARBA00038063"/>
    </source>
</evidence>
<sequence>MKLIVGLGNPGAKYAANRHNIGFMAVDRIAEDYGFAPWRSRFQGLIAEGRLGAQRVTLLKPQGFMNLSGQAVGQAMRYLKLTPGDVIVFHDELDLAPGKCRVKTGGGHAGHNGLRSIHQHIGADYERVRLGIGHPGHKDRVTGHVLSDFAKADGAWLDDLLRGISKGAEALAAGDAAGFQNKVAQQVVPARNQDRPPSEGRKPIATDAKAPPPQTASEPPPKTPASLPDRLRALASRFR</sequence>
<dbReference type="AlphaFoldDB" id="A0A2K9MEB8"/>
<dbReference type="EMBL" id="CP025583">
    <property type="protein sequence ID" value="AUM73954.1"/>
    <property type="molecule type" value="Genomic_DNA"/>
</dbReference>
<comment type="subunit">
    <text evidence="7">Monomer.</text>
</comment>
<keyword evidence="3 7" id="KW-0378">Hydrolase</keyword>
<keyword evidence="4 7" id="KW-0694">RNA-binding</keyword>
<evidence type="ECO:0000256" key="9">
    <source>
        <dbReference type="RuleBase" id="RU004320"/>
    </source>
</evidence>
<dbReference type="PROSITE" id="PS01195">
    <property type="entry name" value="PEPT_TRNA_HYDROL_1"/>
    <property type="match status" value="1"/>
</dbReference>
<dbReference type="Pfam" id="PF01195">
    <property type="entry name" value="Pept_tRNA_hydro"/>
    <property type="match status" value="1"/>
</dbReference>
<dbReference type="Proteomes" id="UP000234882">
    <property type="component" value="Chromosome"/>
</dbReference>
<evidence type="ECO:0000256" key="10">
    <source>
        <dbReference type="SAM" id="MobiDB-lite"/>
    </source>
</evidence>
<dbReference type="GO" id="GO:0006515">
    <property type="term" value="P:protein quality control for misfolded or incompletely synthesized proteins"/>
    <property type="evidence" value="ECO:0007669"/>
    <property type="project" value="UniProtKB-UniRule"/>
</dbReference>
<feature type="binding site" evidence="7">
    <location>
        <position position="14"/>
    </location>
    <ligand>
        <name>tRNA</name>
        <dbReference type="ChEBI" id="CHEBI:17843"/>
    </ligand>
</feature>
<dbReference type="PANTHER" id="PTHR17224:SF1">
    <property type="entry name" value="PEPTIDYL-TRNA HYDROLASE"/>
    <property type="match status" value="1"/>
</dbReference>
<dbReference type="GO" id="GO:0005737">
    <property type="term" value="C:cytoplasm"/>
    <property type="evidence" value="ECO:0007669"/>
    <property type="project" value="UniProtKB-SubCell"/>
</dbReference>
<evidence type="ECO:0000313" key="11">
    <source>
        <dbReference type="EMBL" id="AUM73954.1"/>
    </source>
</evidence>
<dbReference type="InterPro" id="IPR001328">
    <property type="entry name" value="Pept_tRNA_hydro"/>
</dbReference>
<dbReference type="SUPFAM" id="SSF53178">
    <property type="entry name" value="Peptidyl-tRNA hydrolase-like"/>
    <property type="match status" value="1"/>
</dbReference>
<evidence type="ECO:0000256" key="7">
    <source>
        <dbReference type="HAMAP-Rule" id="MF_00083"/>
    </source>
</evidence>
<dbReference type="EC" id="3.1.1.29" evidence="1 7"/>
<evidence type="ECO:0000256" key="3">
    <source>
        <dbReference type="ARBA" id="ARBA00022801"/>
    </source>
</evidence>
<proteinExistence type="inferred from homology"/>
<dbReference type="CDD" id="cd00462">
    <property type="entry name" value="PTH"/>
    <property type="match status" value="1"/>
</dbReference>
<dbReference type="KEGG" id="paru:CYR75_06360"/>
<feature type="region of interest" description="Disordered" evidence="10">
    <location>
        <begin position="188"/>
        <end position="239"/>
    </location>
</feature>
<keyword evidence="2 7" id="KW-0820">tRNA-binding</keyword>
<evidence type="ECO:0000256" key="2">
    <source>
        <dbReference type="ARBA" id="ARBA00022555"/>
    </source>
</evidence>